<dbReference type="InterPro" id="IPR004041">
    <property type="entry name" value="NAF_dom"/>
</dbReference>
<dbReference type="EC" id="2.7.11.1" evidence="3"/>
<evidence type="ECO:0000256" key="7">
    <source>
        <dbReference type="ARBA" id="ARBA00022777"/>
    </source>
</evidence>
<keyword evidence="7 15" id="KW-0418">Kinase</keyword>
<reference evidence="15 16" key="1">
    <citation type="submission" date="2023-10" db="EMBL/GenBank/DDBJ databases">
        <title>Chromosome-scale genome assembly provides insights into flower coloration mechanisms of Canna indica.</title>
        <authorList>
            <person name="Li C."/>
        </authorList>
    </citation>
    <scope>NUCLEOTIDE SEQUENCE [LARGE SCALE GENOMIC DNA]</scope>
    <source>
        <tissue evidence="15">Flower</tissue>
    </source>
</reference>
<comment type="catalytic activity">
    <reaction evidence="10">
        <text>L-threonyl-[protein] + ATP = O-phospho-L-threonyl-[protein] + ADP + H(+)</text>
        <dbReference type="Rhea" id="RHEA:46608"/>
        <dbReference type="Rhea" id="RHEA-COMP:11060"/>
        <dbReference type="Rhea" id="RHEA-COMP:11605"/>
        <dbReference type="ChEBI" id="CHEBI:15378"/>
        <dbReference type="ChEBI" id="CHEBI:30013"/>
        <dbReference type="ChEBI" id="CHEBI:30616"/>
        <dbReference type="ChEBI" id="CHEBI:61977"/>
        <dbReference type="ChEBI" id="CHEBI:456216"/>
        <dbReference type="EC" id="2.7.11.1"/>
    </reaction>
</comment>
<feature type="domain" description="Protein kinase" evidence="13">
    <location>
        <begin position="14"/>
        <end position="268"/>
    </location>
</feature>
<proteinExistence type="inferred from homology"/>
<dbReference type="Pfam" id="PF00069">
    <property type="entry name" value="Pkinase"/>
    <property type="match status" value="1"/>
</dbReference>
<evidence type="ECO:0000256" key="5">
    <source>
        <dbReference type="ARBA" id="ARBA00022679"/>
    </source>
</evidence>
<keyword evidence="8 12" id="KW-0067">ATP-binding</keyword>
<dbReference type="InterPro" id="IPR017441">
    <property type="entry name" value="Protein_kinase_ATP_BS"/>
</dbReference>
<dbReference type="GO" id="GO:0005524">
    <property type="term" value="F:ATP binding"/>
    <property type="evidence" value="ECO:0007669"/>
    <property type="project" value="UniProtKB-UniRule"/>
</dbReference>
<feature type="binding site" evidence="12">
    <location>
        <position position="43"/>
    </location>
    <ligand>
        <name>ATP</name>
        <dbReference type="ChEBI" id="CHEBI:30616"/>
    </ligand>
</feature>
<evidence type="ECO:0000259" key="14">
    <source>
        <dbReference type="PROSITE" id="PS50816"/>
    </source>
</evidence>
<dbReference type="PANTHER" id="PTHR43895">
    <property type="entry name" value="CALCIUM/CALMODULIN-DEPENDENT PROTEIN KINASE KINASE-RELATED"/>
    <property type="match status" value="1"/>
</dbReference>
<protein>
    <recommendedName>
        <fullName evidence="3">non-specific serine/threonine protein kinase</fullName>
        <ecNumber evidence="3">2.7.11.1</ecNumber>
    </recommendedName>
</protein>
<accession>A0AAQ3K4F7</accession>
<dbReference type="CDD" id="cd12195">
    <property type="entry name" value="CIPK_C"/>
    <property type="match status" value="1"/>
</dbReference>
<keyword evidence="6 12" id="KW-0547">Nucleotide-binding</keyword>
<dbReference type="Gene3D" id="3.30.200.20">
    <property type="entry name" value="Phosphorylase Kinase, domain 1"/>
    <property type="match status" value="1"/>
</dbReference>
<evidence type="ECO:0000256" key="12">
    <source>
        <dbReference type="PROSITE-ProRule" id="PRU10141"/>
    </source>
</evidence>
<sequence length="531" mass="60135">MEIENGEKVLMHKYKVGRLLGKGTFAKVYYAKNVKTLESVALKVIDKEKVLKVGLIDQTKREVTVMRMVRHANVVQLYEVMATKSKIYFVLEYVKGGELFKKIAKGGLKEGAARKYFQQLISAVDFCHSRGVYHRDLKPENLLLDDNGNLKVSDFGLSALVQSQREDGLLHTTCGTPAYVAPEVISRKGYDGAKSDIWSCGVILFVLMAGYLPFCDQNMMDMYKKIGKADFKCPNWFPSNVRKLLVRILDPNPNTRISIANIMKNPWFAKGLADKLFKNCKPTQEAHYSDADQVFGSSDSNMVETNVEMGKLPNLNAFDLISLSTGFDLSGLFEERDHKKEARFASDQPASTIISKLEDIARLLKLKVKKKDHGVLRMEGSEVGRRGVLAIDAEIFEVTPNFHLVEIKTTDGDSLEYGKLWKQDIRPALKAYCFYAALSCQLADVIIVLEMKIERYQVRIERSGTEERAQGKISMPHKKQLDAVKVNTLYMEKEMLLFTSFLNPFRLAPNVIAIDVGRLRVETASFARRRR</sequence>
<keyword evidence="5" id="KW-0808">Transferase</keyword>
<dbReference type="PROSITE" id="PS50011">
    <property type="entry name" value="PROTEIN_KINASE_DOM"/>
    <property type="match status" value="1"/>
</dbReference>
<organism evidence="15 16">
    <name type="scientific">Canna indica</name>
    <name type="common">Indian-shot</name>
    <dbReference type="NCBI Taxonomy" id="4628"/>
    <lineage>
        <taxon>Eukaryota</taxon>
        <taxon>Viridiplantae</taxon>
        <taxon>Streptophyta</taxon>
        <taxon>Embryophyta</taxon>
        <taxon>Tracheophyta</taxon>
        <taxon>Spermatophyta</taxon>
        <taxon>Magnoliopsida</taxon>
        <taxon>Liliopsida</taxon>
        <taxon>Zingiberales</taxon>
        <taxon>Cannaceae</taxon>
        <taxon>Canna</taxon>
    </lineage>
</organism>
<name>A0AAQ3K4F7_9LILI</name>
<comment type="catalytic activity">
    <reaction evidence="11">
        <text>L-seryl-[protein] + ATP = O-phospho-L-seryl-[protein] + ADP + H(+)</text>
        <dbReference type="Rhea" id="RHEA:17989"/>
        <dbReference type="Rhea" id="RHEA-COMP:9863"/>
        <dbReference type="Rhea" id="RHEA-COMP:11604"/>
        <dbReference type="ChEBI" id="CHEBI:15378"/>
        <dbReference type="ChEBI" id="CHEBI:29999"/>
        <dbReference type="ChEBI" id="CHEBI:30616"/>
        <dbReference type="ChEBI" id="CHEBI:83421"/>
        <dbReference type="ChEBI" id="CHEBI:456216"/>
        <dbReference type="EC" id="2.7.11.1"/>
    </reaction>
</comment>
<keyword evidence="4" id="KW-0723">Serine/threonine-protein kinase</keyword>
<evidence type="ECO:0000313" key="16">
    <source>
        <dbReference type="Proteomes" id="UP001327560"/>
    </source>
</evidence>
<keyword evidence="16" id="KW-1185">Reference proteome</keyword>
<evidence type="ECO:0000256" key="9">
    <source>
        <dbReference type="ARBA" id="ARBA00023211"/>
    </source>
</evidence>
<dbReference type="FunFam" id="1.10.510.10:FF:000279">
    <property type="entry name" value="Non-specific serine/threonine protein kinase"/>
    <property type="match status" value="1"/>
</dbReference>
<dbReference type="InterPro" id="IPR011009">
    <property type="entry name" value="Kinase-like_dom_sf"/>
</dbReference>
<dbReference type="Proteomes" id="UP001327560">
    <property type="component" value="Chromosome 3"/>
</dbReference>
<dbReference type="Pfam" id="PF03822">
    <property type="entry name" value="NAF"/>
    <property type="match status" value="1"/>
</dbReference>
<dbReference type="FunFam" id="3.30.310.80:FF:000005">
    <property type="entry name" value="Non-specific serine/threonine protein kinase"/>
    <property type="match status" value="1"/>
</dbReference>
<dbReference type="Gene3D" id="1.10.510.10">
    <property type="entry name" value="Transferase(Phosphotransferase) domain 1"/>
    <property type="match status" value="1"/>
</dbReference>
<evidence type="ECO:0000256" key="8">
    <source>
        <dbReference type="ARBA" id="ARBA00022840"/>
    </source>
</evidence>
<evidence type="ECO:0000256" key="6">
    <source>
        <dbReference type="ARBA" id="ARBA00022741"/>
    </source>
</evidence>
<evidence type="ECO:0000259" key="13">
    <source>
        <dbReference type="PROSITE" id="PS50011"/>
    </source>
</evidence>
<comment type="cofactor">
    <cofactor evidence="1">
        <name>Mn(2+)</name>
        <dbReference type="ChEBI" id="CHEBI:29035"/>
    </cofactor>
</comment>
<dbReference type="AlphaFoldDB" id="A0AAQ3K4F7"/>
<evidence type="ECO:0000313" key="15">
    <source>
        <dbReference type="EMBL" id="WOL01884.1"/>
    </source>
</evidence>
<dbReference type="InterPro" id="IPR018451">
    <property type="entry name" value="NAF/FISL_domain"/>
</dbReference>
<feature type="domain" description="NAF" evidence="14">
    <location>
        <begin position="310"/>
        <end position="334"/>
    </location>
</feature>
<comment type="similarity">
    <text evidence="2">Belongs to the protein kinase superfamily. CAMK Ser/Thr protein kinase family. SNF1 subfamily.</text>
</comment>
<evidence type="ECO:0000256" key="4">
    <source>
        <dbReference type="ARBA" id="ARBA00022527"/>
    </source>
</evidence>
<dbReference type="GO" id="GO:0004674">
    <property type="term" value="F:protein serine/threonine kinase activity"/>
    <property type="evidence" value="ECO:0007669"/>
    <property type="project" value="UniProtKB-KW"/>
</dbReference>
<dbReference type="GO" id="GO:0007165">
    <property type="term" value="P:signal transduction"/>
    <property type="evidence" value="ECO:0007669"/>
    <property type="project" value="InterPro"/>
</dbReference>
<evidence type="ECO:0000256" key="2">
    <source>
        <dbReference type="ARBA" id="ARBA00006234"/>
    </source>
</evidence>
<dbReference type="FunFam" id="3.30.200.20:FF:000096">
    <property type="entry name" value="Non-specific serine/threonine protein kinase"/>
    <property type="match status" value="1"/>
</dbReference>
<dbReference type="InterPro" id="IPR000719">
    <property type="entry name" value="Prot_kinase_dom"/>
</dbReference>
<keyword evidence="9" id="KW-0464">Manganese</keyword>
<dbReference type="SUPFAM" id="SSF56112">
    <property type="entry name" value="Protein kinase-like (PK-like)"/>
    <property type="match status" value="1"/>
</dbReference>
<dbReference type="Gene3D" id="3.30.310.80">
    <property type="entry name" value="Kinase associated domain 1, KA1"/>
    <property type="match status" value="1"/>
</dbReference>
<evidence type="ECO:0000256" key="1">
    <source>
        <dbReference type="ARBA" id="ARBA00001936"/>
    </source>
</evidence>
<evidence type="ECO:0000256" key="3">
    <source>
        <dbReference type="ARBA" id="ARBA00012513"/>
    </source>
</evidence>
<dbReference type="SMART" id="SM00220">
    <property type="entry name" value="S_TKc"/>
    <property type="match status" value="1"/>
</dbReference>
<dbReference type="EMBL" id="CP136892">
    <property type="protein sequence ID" value="WOL01884.1"/>
    <property type="molecule type" value="Genomic_DNA"/>
</dbReference>
<gene>
    <name evidence="15" type="ORF">Cni_G10603</name>
</gene>
<dbReference type="PROSITE" id="PS00108">
    <property type="entry name" value="PROTEIN_KINASE_ST"/>
    <property type="match status" value="1"/>
</dbReference>
<evidence type="ECO:0000256" key="10">
    <source>
        <dbReference type="ARBA" id="ARBA00047899"/>
    </source>
</evidence>
<dbReference type="PROSITE" id="PS50816">
    <property type="entry name" value="NAF"/>
    <property type="match status" value="1"/>
</dbReference>
<dbReference type="InterPro" id="IPR008271">
    <property type="entry name" value="Ser/Thr_kinase_AS"/>
</dbReference>
<dbReference type="PANTHER" id="PTHR43895:SF28">
    <property type="entry name" value="CBL-INTERACTING SERINE_THREONINE-PROTEIN KINASE 15"/>
    <property type="match status" value="1"/>
</dbReference>
<evidence type="ECO:0000256" key="11">
    <source>
        <dbReference type="ARBA" id="ARBA00048679"/>
    </source>
</evidence>
<dbReference type="PROSITE" id="PS00107">
    <property type="entry name" value="PROTEIN_KINASE_ATP"/>
    <property type="match status" value="1"/>
</dbReference>